<dbReference type="NCBIfam" id="TIGR03860">
    <property type="entry name" value="FMN_nitrolo"/>
    <property type="match status" value="1"/>
</dbReference>
<gene>
    <name evidence="8" type="ORF">BV82_3308</name>
</gene>
<reference evidence="8 9" key="1">
    <citation type="journal article" date="2014" name="Genome Announc.">
        <title>Genome Sequence of Pseudomonas sp. Strain P482, a Tomato Rhizosphere Isolate with Broad-Spectrum Antimicrobial Activity.</title>
        <authorList>
            <person name="Krzyzanowska D.M."/>
            <person name="Ossowicki A."/>
            <person name="Jafra S."/>
        </authorList>
    </citation>
    <scope>NUCLEOTIDE SEQUENCE [LARGE SCALE GENOMIC DNA]</scope>
    <source>
        <strain evidence="8 9">P482</strain>
    </source>
</reference>
<evidence type="ECO:0000256" key="4">
    <source>
        <dbReference type="ARBA" id="ARBA00023033"/>
    </source>
</evidence>
<dbReference type="Pfam" id="PF00296">
    <property type="entry name" value="Bac_luciferase"/>
    <property type="match status" value="1"/>
</dbReference>
<evidence type="ECO:0000256" key="1">
    <source>
        <dbReference type="ARBA" id="ARBA00022630"/>
    </source>
</evidence>
<keyword evidence="9" id="KW-1185">Reference proteome</keyword>
<dbReference type="EMBL" id="CP071706">
    <property type="protein sequence ID" value="KDN98581.1"/>
    <property type="molecule type" value="Genomic_DNA"/>
</dbReference>
<sequence length="441" mass="48997">MTRTLHLNLFAYGRGHHEGAWRHTKAPRTPLTDFNYYRGLAELAEKGLFDSMFLADVLAGPRASGQPPANHLEPITLLSALAGVTRHIGLVATASTSYTEPFNLARQFASLDHISGGRVAWNVVTSWVNGAQANFGLDRLPTHAERYAKAFEYMEVVKGLWDSWADDAIVDDPTSGLYLRPERVRAIEHKGEHFRVRGPLNVPPGPQRHPLLFQAGSSADGQQFAARHAEAVFTAQPDLAAAQQFYASLKRHVVEAGRRPDSLVVMPGLSAVVASTDAEARLLLEELDELTSVQSGLEHLSTRFGGYDFSHLDLDTPLSVDDFPALGQIEAEKSRVQQYLQRVSRDRPTLRQLLRQLAGARGHFTLAGSPERIADAMQLWFESAAADGFNLMPPTLPNLLETFVDEVVPLLQRRGLFRRAYQQQTLRERYGLARPASQYFN</sequence>
<dbReference type="InterPro" id="IPR051260">
    <property type="entry name" value="Diverse_substr_monoxygenases"/>
</dbReference>
<feature type="binding site" evidence="6">
    <location>
        <position position="217"/>
    </location>
    <ligand>
        <name>FMN</name>
        <dbReference type="ChEBI" id="CHEBI:58210"/>
    </ligand>
</feature>
<organism evidence="8 9">
    <name type="scientific">Pseudomonas donghuensis</name>
    <dbReference type="NCBI Taxonomy" id="1163398"/>
    <lineage>
        <taxon>Bacteria</taxon>
        <taxon>Pseudomonadati</taxon>
        <taxon>Pseudomonadota</taxon>
        <taxon>Gammaproteobacteria</taxon>
        <taxon>Pseudomonadales</taxon>
        <taxon>Pseudomonadaceae</taxon>
        <taxon>Pseudomonas</taxon>
    </lineage>
</organism>
<dbReference type="GeneID" id="98283040"/>
<keyword evidence="4" id="KW-0503">Monooxygenase</keyword>
<dbReference type="InterPro" id="IPR016215">
    <property type="entry name" value="NTA_MOA"/>
</dbReference>
<keyword evidence="1 6" id="KW-0285">Flavoprotein</keyword>
<dbReference type="CDD" id="cd01095">
    <property type="entry name" value="Nitrilotriacetate_monoxgenase"/>
    <property type="match status" value="1"/>
</dbReference>
<keyword evidence="3" id="KW-0560">Oxidoreductase</keyword>
<dbReference type="KEGG" id="pdw:BV82_3308"/>
<dbReference type="PIRSF" id="PIRSF000337">
    <property type="entry name" value="NTA_MOA"/>
    <property type="match status" value="1"/>
</dbReference>
<dbReference type="SUPFAM" id="SSF51679">
    <property type="entry name" value="Bacterial luciferase-like"/>
    <property type="match status" value="1"/>
</dbReference>
<feature type="binding site" evidence="6">
    <location>
        <position position="143"/>
    </location>
    <ligand>
        <name>FMN</name>
        <dbReference type="ChEBI" id="CHEBI:58210"/>
    </ligand>
</feature>
<dbReference type="RefSeq" id="WP_036995954.1">
    <property type="nucleotide sequence ID" value="NZ_CP071706.1"/>
</dbReference>
<evidence type="ECO:0000256" key="5">
    <source>
        <dbReference type="ARBA" id="ARBA00033748"/>
    </source>
</evidence>
<reference evidence="8 9" key="2">
    <citation type="journal article" date="2016" name="Front. Microbiol.">
        <title>When Genome-Based Approach Meets the 'Old but Good': Revealing Genes Involved in the Antibacterial Activity of Pseudomonas sp. P482 against Soft Rot Pathogens.</title>
        <authorList>
            <person name="Krzyzanowska D.M."/>
            <person name="Ossowicki A."/>
            <person name="Rajewska M."/>
            <person name="Maciag T."/>
            <person name="Jablonska M."/>
            <person name="Obuchowski M."/>
            <person name="Heeb S."/>
            <person name="Jafra S."/>
        </authorList>
    </citation>
    <scope>NUCLEOTIDE SEQUENCE [LARGE SCALE GENOMIC DNA]</scope>
    <source>
        <strain evidence="8 9">P482</strain>
    </source>
</reference>
<feature type="domain" description="Luciferase-like" evidence="7">
    <location>
        <begin position="20"/>
        <end position="384"/>
    </location>
</feature>
<comment type="similarity">
    <text evidence="5">Belongs to the NtaA/SnaA/DszA monooxygenase family.</text>
</comment>
<dbReference type="GO" id="GO:0016705">
    <property type="term" value="F:oxidoreductase activity, acting on paired donors, with incorporation or reduction of molecular oxygen"/>
    <property type="evidence" value="ECO:0007669"/>
    <property type="project" value="InterPro"/>
</dbReference>
<dbReference type="PANTHER" id="PTHR30011:SF16">
    <property type="entry name" value="C2H2 FINGER DOMAIN TRANSCRIPTION FACTOR (EUROFUNG)-RELATED"/>
    <property type="match status" value="1"/>
</dbReference>
<dbReference type="InterPro" id="IPR011251">
    <property type="entry name" value="Luciferase-like_dom"/>
</dbReference>
<evidence type="ECO:0000256" key="3">
    <source>
        <dbReference type="ARBA" id="ARBA00023002"/>
    </source>
</evidence>
<dbReference type="Proteomes" id="UP000027121">
    <property type="component" value="Chromosome"/>
</dbReference>
<proteinExistence type="inferred from homology"/>
<dbReference type="Gene3D" id="3.20.20.30">
    <property type="entry name" value="Luciferase-like domain"/>
    <property type="match status" value="1"/>
</dbReference>
<evidence type="ECO:0000259" key="7">
    <source>
        <dbReference type="Pfam" id="PF00296"/>
    </source>
</evidence>
<dbReference type="InterPro" id="IPR036661">
    <property type="entry name" value="Luciferase-like_sf"/>
</dbReference>
<name>A0AAP0X8Y7_9PSED</name>
<keyword evidence="2 6" id="KW-0288">FMN</keyword>
<feature type="binding site" evidence="6">
    <location>
        <position position="218"/>
    </location>
    <ligand>
        <name>FMN</name>
        <dbReference type="ChEBI" id="CHEBI:58210"/>
    </ligand>
</feature>
<dbReference type="AlphaFoldDB" id="A0AAP0X8Y7"/>
<feature type="binding site" evidence="6">
    <location>
        <position position="56"/>
    </location>
    <ligand>
        <name>FMN</name>
        <dbReference type="ChEBI" id="CHEBI:58210"/>
    </ligand>
</feature>
<evidence type="ECO:0000313" key="8">
    <source>
        <dbReference type="EMBL" id="KDN98581.1"/>
    </source>
</evidence>
<dbReference type="PANTHER" id="PTHR30011">
    <property type="entry name" value="ALKANESULFONATE MONOOXYGENASE-RELATED"/>
    <property type="match status" value="1"/>
</dbReference>
<dbReference type="GO" id="GO:0004497">
    <property type="term" value="F:monooxygenase activity"/>
    <property type="evidence" value="ECO:0007669"/>
    <property type="project" value="UniProtKB-KW"/>
</dbReference>
<protein>
    <submittedName>
        <fullName evidence="8">LLM class flavin-dependent oxidoreductase</fullName>
    </submittedName>
</protein>
<evidence type="ECO:0000256" key="6">
    <source>
        <dbReference type="PIRSR" id="PIRSR000337-1"/>
    </source>
</evidence>
<evidence type="ECO:0000256" key="2">
    <source>
        <dbReference type="ARBA" id="ARBA00022643"/>
    </source>
</evidence>
<accession>A0AAP0X8Y7</accession>
<evidence type="ECO:0000313" key="9">
    <source>
        <dbReference type="Proteomes" id="UP000027121"/>
    </source>
</evidence>
<feature type="binding site" evidence="6">
    <location>
        <position position="93"/>
    </location>
    <ligand>
        <name>FMN</name>
        <dbReference type="ChEBI" id="CHEBI:58210"/>
    </ligand>
</feature>
<feature type="binding site" evidence="6">
    <location>
        <position position="147"/>
    </location>
    <ligand>
        <name>FMN</name>
        <dbReference type="ChEBI" id="CHEBI:58210"/>
    </ligand>
</feature>